<dbReference type="CDD" id="cd00130">
    <property type="entry name" value="PAS"/>
    <property type="match status" value="1"/>
</dbReference>
<sequence>MRGLLARLRSRQFRAKHFAGWAGTIPTETSTIFSAPHSCPILDFFESAADRPLPGLRHNRLSISFSGQPQCHMVRPQFSDAPRVVLLRMMAVKAQYLEDNTSGAPASFEIDSSSTLPAQNIESAPIGTMNYRKMQESSARSDSARRNILVPQPDASLSASIASRPSIANSALPKQNDCLTKSTTQPRLESNPDFPTHNLTKRQRTENSSVSINATQLDVASQAPQPPDAIAGRGRKKTQAQIDRRRERNRILARRTRLRKKFFFESLQKEVVDLQRENAALKDIVRSKLDENGTKILEDCSAAERLPDAVLETCGEHSSDIGQQDFNLVRSIQQSQHSFVITDPSLQDHPIVFASDEFLKLTGYSREEVLGRNCRFLQGVDTCPSKVQDIRKGISAGSDVSVTLLNYTSDGTPFWNQLFIAALRDAQDDIVNFIGVMVKVTSPNLGDAENEKSFGSTG</sequence>
<dbReference type="InterPro" id="IPR000700">
    <property type="entry name" value="PAS-assoc_C"/>
</dbReference>
<evidence type="ECO:0000259" key="6">
    <source>
        <dbReference type="PROSITE" id="PS50113"/>
    </source>
</evidence>
<dbReference type="InterPro" id="IPR000014">
    <property type="entry name" value="PAS"/>
</dbReference>
<dbReference type="GO" id="GO:0003700">
    <property type="term" value="F:DNA-binding transcription factor activity"/>
    <property type="evidence" value="ECO:0007669"/>
    <property type="project" value="InterPro"/>
</dbReference>
<dbReference type="InterPro" id="IPR035965">
    <property type="entry name" value="PAS-like_dom_sf"/>
</dbReference>
<dbReference type="NCBIfam" id="TIGR00229">
    <property type="entry name" value="sensory_box"/>
    <property type="match status" value="1"/>
</dbReference>
<accession>A0AAD2G729</accession>
<keyword evidence="2" id="KW-0288">FMN</keyword>
<feature type="domain" description="PAC" evidence="6">
    <location>
        <begin position="398"/>
        <end position="452"/>
    </location>
</feature>
<evidence type="ECO:0000259" key="5">
    <source>
        <dbReference type="PROSITE" id="PS50112"/>
    </source>
</evidence>
<evidence type="ECO:0000256" key="4">
    <source>
        <dbReference type="SAM" id="MobiDB-lite"/>
    </source>
</evidence>
<dbReference type="SUPFAM" id="SSF55785">
    <property type="entry name" value="PYP-like sensor domain (PAS domain)"/>
    <property type="match status" value="1"/>
</dbReference>
<dbReference type="PANTHER" id="PTHR47429">
    <property type="entry name" value="PROTEIN TWIN LOV 1"/>
    <property type="match status" value="1"/>
</dbReference>
<organism evidence="8 9">
    <name type="scientific">Cylindrotheca closterium</name>
    <dbReference type="NCBI Taxonomy" id="2856"/>
    <lineage>
        <taxon>Eukaryota</taxon>
        <taxon>Sar</taxon>
        <taxon>Stramenopiles</taxon>
        <taxon>Ochrophyta</taxon>
        <taxon>Bacillariophyta</taxon>
        <taxon>Bacillariophyceae</taxon>
        <taxon>Bacillariophycidae</taxon>
        <taxon>Bacillariales</taxon>
        <taxon>Bacillariaceae</taxon>
        <taxon>Cylindrotheca</taxon>
    </lineage>
</organism>
<dbReference type="SUPFAM" id="SSF57959">
    <property type="entry name" value="Leucine zipper domain"/>
    <property type="match status" value="1"/>
</dbReference>
<name>A0AAD2G729_9STRA</name>
<evidence type="ECO:0000256" key="2">
    <source>
        <dbReference type="ARBA" id="ARBA00022643"/>
    </source>
</evidence>
<dbReference type="SMART" id="SM00086">
    <property type="entry name" value="PAC"/>
    <property type="match status" value="1"/>
</dbReference>
<dbReference type="SMART" id="SM00338">
    <property type="entry name" value="BRLZ"/>
    <property type="match status" value="1"/>
</dbReference>
<keyword evidence="1" id="KW-0285">Flavoprotein</keyword>
<evidence type="ECO:0000256" key="3">
    <source>
        <dbReference type="ARBA" id="ARBA00022991"/>
    </source>
</evidence>
<dbReference type="PROSITE" id="PS50217">
    <property type="entry name" value="BZIP"/>
    <property type="match status" value="1"/>
</dbReference>
<dbReference type="GO" id="GO:0005634">
    <property type="term" value="C:nucleus"/>
    <property type="evidence" value="ECO:0007669"/>
    <property type="project" value="TreeGrafter"/>
</dbReference>
<keyword evidence="9" id="KW-1185">Reference proteome</keyword>
<evidence type="ECO:0008006" key="10">
    <source>
        <dbReference type="Google" id="ProtNLM"/>
    </source>
</evidence>
<dbReference type="PANTHER" id="PTHR47429:SF2">
    <property type="entry name" value="PROTEIN TWIN LOV 1"/>
    <property type="match status" value="1"/>
</dbReference>
<dbReference type="AlphaFoldDB" id="A0AAD2G729"/>
<evidence type="ECO:0000313" key="9">
    <source>
        <dbReference type="Proteomes" id="UP001295423"/>
    </source>
</evidence>
<gene>
    <name evidence="8" type="ORF">CYCCA115_LOCUS20733</name>
</gene>
<feature type="compositionally biased region" description="Polar residues" evidence="4">
    <location>
        <begin position="206"/>
        <end position="223"/>
    </location>
</feature>
<dbReference type="InterPro" id="IPR001610">
    <property type="entry name" value="PAC"/>
</dbReference>
<feature type="region of interest" description="Disordered" evidence="4">
    <location>
        <begin position="122"/>
        <end position="144"/>
    </location>
</feature>
<feature type="domain" description="PAS" evidence="5">
    <location>
        <begin position="324"/>
        <end position="373"/>
    </location>
</feature>
<comment type="caution">
    <text evidence="8">The sequence shown here is derived from an EMBL/GenBank/DDBJ whole genome shotgun (WGS) entry which is preliminary data.</text>
</comment>
<feature type="domain" description="BZIP" evidence="7">
    <location>
        <begin position="239"/>
        <end position="282"/>
    </location>
</feature>
<feature type="compositionally biased region" description="Polar residues" evidence="4">
    <location>
        <begin position="168"/>
        <end position="188"/>
    </location>
</feature>
<dbReference type="InterPro" id="IPR004827">
    <property type="entry name" value="bZIP"/>
</dbReference>
<dbReference type="Pfam" id="PF07716">
    <property type="entry name" value="bZIP_2"/>
    <property type="match status" value="1"/>
</dbReference>
<evidence type="ECO:0000313" key="8">
    <source>
        <dbReference type="EMBL" id="CAJ1964646.1"/>
    </source>
</evidence>
<dbReference type="PROSITE" id="PS50113">
    <property type="entry name" value="PAC"/>
    <property type="match status" value="1"/>
</dbReference>
<dbReference type="Pfam" id="PF13426">
    <property type="entry name" value="PAS_9"/>
    <property type="match status" value="1"/>
</dbReference>
<dbReference type="Gene3D" id="1.20.5.170">
    <property type="match status" value="1"/>
</dbReference>
<dbReference type="CDD" id="cd14809">
    <property type="entry name" value="bZIP_AUREO-like"/>
    <property type="match status" value="1"/>
</dbReference>
<dbReference type="EMBL" id="CAKOGP040002192">
    <property type="protein sequence ID" value="CAJ1964646.1"/>
    <property type="molecule type" value="Genomic_DNA"/>
</dbReference>
<keyword evidence="3" id="KW-0157">Chromophore</keyword>
<protein>
    <recommendedName>
        <fullName evidence="10">LOV domain-containing protein</fullName>
    </recommendedName>
</protein>
<evidence type="ECO:0000256" key="1">
    <source>
        <dbReference type="ARBA" id="ARBA00022630"/>
    </source>
</evidence>
<evidence type="ECO:0000259" key="7">
    <source>
        <dbReference type="PROSITE" id="PS50217"/>
    </source>
</evidence>
<dbReference type="Proteomes" id="UP001295423">
    <property type="component" value="Unassembled WGS sequence"/>
</dbReference>
<feature type="region of interest" description="Disordered" evidence="4">
    <location>
        <begin position="168"/>
        <end position="244"/>
    </location>
</feature>
<reference evidence="8" key="1">
    <citation type="submission" date="2023-08" db="EMBL/GenBank/DDBJ databases">
        <authorList>
            <person name="Audoor S."/>
            <person name="Bilcke G."/>
        </authorList>
    </citation>
    <scope>NUCLEOTIDE SEQUENCE</scope>
</reference>
<dbReference type="InterPro" id="IPR046347">
    <property type="entry name" value="bZIP_sf"/>
</dbReference>
<proteinExistence type="predicted"/>
<dbReference type="PROSITE" id="PS50112">
    <property type="entry name" value="PAS"/>
    <property type="match status" value="1"/>
</dbReference>
<dbReference type="Gene3D" id="3.30.450.20">
    <property type="entry name" value="PAS domain"/>
    <property type="match status" value="1"/>
</dbReference>